<organism evidence="2 4">
    <name type="scientific">Halarchaeum rubridurum</name>
    <dbReference type="NCBI Taxonomy" id="489911"/>
    <lineage>
        <taxon>Archaea</taxon>
        <taxon>Methanobacteriati</taxon>
        <taxon>Methanobacteriota</taxon>
        <taxon>Stenosarchaea group</taxon>
        <taxon>Halobacteria</taxon>
        <taxon>Halobacteriales</taxon>
        <taxon>Halobacteriaceae</taxon>
    </lineage>
</organism>
<dbReference type="OrthoDB" id="384586at2157"/>
<dbReference type="Proteomes" id="UP000614609">
    <property type="component" value="Unassembled WGS sequence"/>
</dbReference>
<sequence length="125" mass="12637">MPPLRALGRFVSLWFALSLVLAGLVMPVASPVVGVLNAPIANGVVSAGVAAVALVSVPEVRPEAVWTLGLLTLLGFGVGRWVAGRVGLAPESVGVSVLAWVVAFGLAVAVLASRGIAWTDADVDT</sequence>
<dbReference type="EMBL" id="JAGGKO010000001">
    <property type="protein sequence ID" value="MBP1953717.1"/>
    <property type="molecule type" value="Genomic_DNA"/>
</dbReference>
<accession>A0A830FXQ8</accession>
<feature type="transmembrane region" description="Helical" evidence="1">
    <location>
        <begin position="95"/>
        <end position="112"/>
    </location>
</feature>
<gene>
    <name evidence="2" type="ORF">GCM10009017_00580</name>
    <name evidence="3" type="ORF">J2752_000598</name>
</gene>
<keyword evidence="1" id="KW-1133">Transmembrane helix</keyword>
<comment type="caution">
    <text evidence="2">The sequence shown here is derived from an EMBL/GenBank/DDBJ whole genome shotgun (WGS) entry which is preliminary data.</text>
</comment>
<feature type="transmembrane region" description="Helical" evidence="1">
    <location>
        <begin position="37"/>
        <end position="57"/>
    </location>
</feature>
<reference evidence="2" key="2">
    <citation type="submission" date="2020-09" db="EMBL/GenBank/DDBJ databases">
        <authorList>
            <person name="Sun Q."/>
            <person name="Ohkuma M."/>
        </authorList>
    </citation>
    <scope>NUCLEOTIDE SEQUENCE</scope>
    <source>
        <strain evidence="2">JCM 16108</strain>
    </source>
</reference>
<dbReference type="Proteomes" id="UP000765891">
    <property type="component" value="Unassembled WGS sequence"/>
</dbReference>
<evidence type="ECO:0000313" key="2">
    <source>
        <dbReference type="EMBL" id="GGM54101.1"/>
    </source>
</evidence>
<dbReference type="RefSeq" id="WP_188868985.1">
    <property type="nucleotide sequence ID" value="NZ_BMOO01000001.1"/>
</dbReference>
<evidence type="ECO:0000256" key="1">
    <source>
        <dbReference type="SAM" id="Phobius"/>
    </source>
</evidence>
<protein>
    <submittedName>
        <fullName evidence="2">Uncharacterized protein</fullName>
    </submittedName>
</protein>
<dbReference type="AlphaFoldDB" id="A0A830FXQ8"/>
<evidence type="ECO:0000313" key="4">
    <source>
        <dbReference type="Proteomes" id="UP000614609"/>
    </source>
</evidence>
<dbReference type="EMBL" id="BMOO01000001">
    <property type="protein sequence ID" value="GGM54101.1"/>
    <property type="molecule type" value="Genomic_DNA"/>
</dbReference>
<proteinExistence type="predicted"/>
<keyword evidence="1" id="KW-0812">Transmembrane</keyword>
<reference evidence="3" key="3">
    <citation type="submission" date="2021-03" db="EMBL/GenBank/DDBJ databases">
        <title>Genomic Encyclopedia of Type Strains, Phase IV (KMG-IV): sequencing the most valuable type-strain genomes for metagenomic binning, comparative biology and taxonomic classification.</title>
        <authorList>
            <person name="Goeker M."/>
        </authorList>
    </citation>
    <scope>NUCLEOTIDE SEQUENCE</scope>
    <source>
        <strain evidence="3">DSM 22443</strain>
    </source>
</reference>
<feature type="transmembrane region" description="Helical" evidence="1">
    <location>
        <begin position="64"/>
        <end position="83"/>
    </location>
</feature>
<keyword evidence="1" id="KW-0472">Membrane</keyword>
<keyword evidence="4" id="KW-1185">Reference proteome</keyword>
<name>A0A830FXQ8_9EURY</name>
<reference evidence="2" key="1">
    <citation type="journal article" date="2014" name="Int. J. Syst. Evol. Microbiol.">
        <title>Complete genome sequence of Corynebacterium casei LMG S-19264T (=DSM 44701T), isolated from a smear-ripened cheese.</title>
        <authorList>
            <consortium name="US DOE Joint Genome Institute (JGI-PGF)"/>
            <person name="Walter F."/>
            <person name="Albersmeier A."/>
            <person name="Kalinowski J."/>
            <person name="Ruckert C."/>
        </authorList>
    </citation>
    <scope>NUCLEOTIDE SEQUENCE</scope>
    <source>
        <strain evidence="2">JCM 16108</strain>
    </source>
</reference>
<evidence type="ECO:0000313" key="3">
    <source>
        <dbReference type="EMBL" id="MBP1953717.1"/>
    </source>
</evidence>